<evidence type="ECO:0000313" key="1">
    <source>
        <dbReference type="EMBL" id="QKF84579.1"/>
    </source>
</evidence>
<gene>
    <name evidence="1" type="ORF">CURT_1102</name>
</gene>
<sequence length="93" mass="10734">MSGFLVYFEDEVSFLKRRGLEIADISAYSFFKEVNINFEVYIKKNGADDVKKDIEFVKCLNDFALKYENEIEYFALLTGVVKTAGRIALCKKI</sequence>
<organism evidence="1 2">
    <name type="scientific">Campylobacter ureolyticus</name>
    <dbReference type="NCBI Taxonomy" id="827"/>
    <lineage>
        <taxon>Bacteria</taxon>
        <taxon>Pseudomonadati</taxon>
        <taxon>Campylobacterota</taxon>
        <taxon>Epsilonproteobacteria</taxon>
        <taxon>Campylobacterales</taxon>
        <taxon>Campylobacteraceae</taxon>
        <taxon>Campylobacter</taxon>
    </lineage>
</organism>
<dbReference type="AlphaFoldDB" id="A0AAE7EA97"/>
<dbReference type="Proteomes" id="UP000509722">
    <property type="component" value="Chromosome"/>
</dbReference>
<dbReference type="RefSeq" id="WP_018713778.1">
    <property type="nucleotide sequence ID" value="NZ_CP053832.1"/>
</dbReference>
<dbReference type="GeneID" id="77176008"/>
<proteinExistence type="predicted"/>
<reference evidence="1 2" key="1">
    <citation type="submission" date="2020-05" db="EMBL/GenBank/DDBJ databases">
        <title>Complete genome sequencing of Campylobacter and Arcobacter type strains.</title>
        <authorList>
            <person name="Miller W.G."/>
            <person name="Yee E."/>
        </authorList>
    </citation>
    <scope>NUCLEOTIDE SEQUENCE [LARGE SCALE GENOMIC DNA]</scope>
    <source>
        <strain evidence="1 2">LMG 6451</strain>
    </source>
</reference>
<evidence type="ECO:0000313" key="2">
    <source>
        <dbReference type="Proteomes" id="UP000509722"/>
    </source>
</evidence>
<accession>A0AAE7EA97</accession>
<dbReference type="EMBL" id="CP053832">
    <property type="protein sequence ID" value="QKF84579.1"/>
    <property type="molecule type" value="Genomic_DNA"/>
</dbReference>
<name>A0AAE7EA97_9BACT</name>
<protein>
    <submittedName>
        <fullName evidence="1">Uncharacterized protein</fullName>
    </submittedName>
</protein>